<keyword evidence="3 6" id="KW-0812">Transmembrane</keyword>
<keyword evidence="4 6" id="KW-1133">Transmembrane helix</keyword>
<dbReference type="GO" id="GO:0061630">
    <property type="term" value="F:ubiquitin protein ligase activity"/>
    <property type="evidence" value="ECO:0007669"/>
    <property type="project" value="InterPro"/>
</dbReference>
<dbReference type="GO" id="GO:0016567">
    <property type="term" value="P:protein ubiquitination"/>
    <property type="evidence" value="ECO:0007669"/>
    <property type="project" value="InterPro"/>
</dbReference>
<dbReference type="PANTHER" id="PTHR31322">
    <property type="entry name" value="E3 UBIQUITIN-PROTEIN LIGASE TM129"/>
    <property type="match status" value="1"/>
</dbReference>
<feature type="transmembrane region" description="Helical" evidence="6">
    <location>
        <begin position="80"/>
        <end position="100"/>
    </location>
</feature>
<evidence type="ECO:0000313" key="8">
    <source>
        <dbReference type="Proteomes" id="UP001153954"/>
    </source>
</evidence>
<organism evidence="7 8">
    <name type="scientific">Euphydryas editha</name>
    <name type="common">Edith's checkerspot</name>
    <dbReference type="NCBI Taxonomy" id="104508"/>
    <lineage>
        <taxon>Eukaryota</taxon>
        <taxon>Metazoa</taxon>
        <taxon>Ecdysozoa</taxon>
        <taxon>Arthropoda</taxon>
        <taxon>Hexapoda</taxon>
        <taxon>Insecta</taxon>
        <taxon>Pterygota</taxon>
        <taxon>Neoptera</taxon>
        <taxon>Endopterygota</taxon>
        <taxon>Lepidoptera</taxon>
        <taxon>Glossata</taxon>
        <taxon>Ditrysia</taxon>
        <taxon>Papilionoidea</taxon>
        <taxon>Nymphalidae</taxon>
        <taxon>Nymphalinae</taxon>
        <taxon>Euphydryas</taxon>
    </lineage>
</organism>
<comment type="caution">
    <text evidence="7">The sequence shown here is derived from an EMBL/GenBank/DDBJ whole genome shotgun (WGS) entry which is preliminary data.</text>
</comment>
<dbReference type="PANTHER" id="PTHR31322:SF2">
    <property type="entry name" value="E3 UBIQUITIN-PROTEIN LIGASE TM129"/>
    <property type="match status" value="1"/>
</dbReference>
<dbReference type="GO" id="GO:0005783">
    <property type="term" value="C:endoplasmic reticulum"/>
    <property type="evidence" value="ECO:0007669"/>
    <property type="project" value="TreeGrafter"/>
</dbReference>
<dbReference type="Proteomes" id="UP001153954">
    <property type="component" value="Unassembled WGS sequence"/>
</dbReference>
<comment type="subcellular location">
    <subcellularLocation>
        <location evidence="1">Membrane</location>
        <topology evidence="1">Multi-pass membrane protein</topology>
    </subcellularLocation>
</comment>
<evidence type="ECO:0000256" key="3">
    <source>
        <dbReference type="ARBA" id="ARBA00022692"/>
    </source>
</evidence>
<protein>
    <recommendedName>
        <fullName evidence="9">Transmembrane protein 129</fullName>
    </recommendedName>
</protein>
<evidence type="ECO:0000256" key="1">
    <source>
        <dbReference type="ARBA" id="ARBA00004141"/>
    </source>
</evidence>
<evidence type="ECO:0000256" key="5">
    <source>
        <dbReference type="ARBA" id="ARBA00023136"/>
    </source>
</evidence>
<feature type="transmembrane region" description="Helical" evidence="6">
    <location>
        <begin position="6"/>
        <end position="34"/>
    </location>
</feature>
<dbReference type="Pfam" id="PF10272">
    <property type="entry name" value="Tmpp129"/>
    <property type="match status" value="1"/>
</dbReference>
<evidence type="ECO:0008006" key="9">
    <source>
        <dbReference type="Google" id="ProtNLM"/>
    </source>
</evidence>
<name>A0AAU9TY24_EUPED</name>
<accession>A0AAU9TY24</accession>
<feature type="transmembrane region" description="Helical" evidence="6">
    <location>
        <begin position="55"/>
        <end position="74"/>
    </location>
</feature>
<keyword evidence="5 6" id="KW-0472">Membrane</keyword>
<sequence>MDVLVTLFYILFSICIVHPPAEFVSAGFTIPQLFDSFLGSENTNFIGYHMKRTTITALIHSALPAGYVVTLWCAGERGEWMLSSFAACMIIPGLVALKLVSWWENDKSKHPIVKALLPYVTPGIDWRVIAADLNSQFRSVDKVSVSLSATSKFVVTQIWLIKLTQYRLNLVKQTDCTLVATATDRHNLSTTGEDEVQYVNIEAIPTRDDIEKFTFRISTTSLRELQPRLERAVRVPEHISLLPTLIERFVEVFKQHIEENPVYITDQEMELCIGCMQNQADVKLNRRCAPQPNQNQEPYTPCEQCNCRVLWCCSCMARWWVARAGGPPSSWLAARGSCPVCRAHFCLLDVCPARASAS</sequence>
<comment type="similarity">
    <text evidence="2">Belongs to the TMEM129 family.</text>
</comment>
<dbReference type="AlphaFoldDB" id="A0AAU9TY24"/>
<keyword evidence="8" id="KW-1185">Reference proteome</keyword>
<evidence type="ECO:0000256" key="6">
    <source>
        <dbReference type="SAM" id="Phobius"/>
    </source>
</evidence>
<evidence type="ECO:0000256" key="4">
    <source>
        <dbReference type="ARBA" id="ARBA00022989"/>
    </source>
</evidence>
<evidence type="ECO:0000313" key="7">
    <source>
        <dbReference type="EMBL" id="CAH2091604.1"/>
    </source>
</evidence>
<reference evidence="7" key="1">
    <citation type="submission" date="2022-03" db="EMBL/GenBank/DDBJ databases">
        <authorList>
            <person name="Tunstrom K."/>
        </authorList>
    </citation>
    <scope>NUCLEOTIDE SEQUENCE</scope>
</reference>
<dbReference type="EMBL" id="CAKOGL010000011">
    <property type="protein sequence ID" value="CAH2091604.1"/>
    <property type="molecule type" value="Genomic_DNA"/>
</dbReference>
<evidence type="ECO:0000256" key="2">
    <source>
        <dbReference type="ARBA" id="ARBA00007332"/>
    </source>
</evidence>
<dbReference type="GO" id="GO:0016020">
    <property type="term" value="C:membrane"/>
    <property type="evidence" value="ECO:0007669"/>
    <property type="project" value="UniProtKB-SubCell"/>
</dbReference>
<gene>
    <name evidence="7" type="ORF">EEDITHA_LOCUS7456</name>
</gene>
<proteinExistence type="inferred from homology"/>
<dbReference type="InterPro" id="IPR018801">
    <property type="entry name" value="TM129"/>
</dbReference>